<dbReference type="GO" id="GO:0010043">
    <property type="term" value="P:response to zinc ion"/>
    <property type="evidence" value="ECO:0007669"/>
    <property type="project" value="TreeGrafter"/>
</dbReference>
<feature type="transmembrane region" description="Helical" evidence="10">
    <location>
        <begin position="248"/>
        <end position="277"/>
    </location>
</feature>
<evidence type="ECO:0000313" key="14">
    <source>
        <dbReference type="Proteomes" id="UP000318995"/>
    </source>
</evidence>
<feature type="transmembrane region" description="Helical" evidence="10">
    <location>
        <begin position="125"/>
        <end position="146"/>
    </location>
</feature>
<evidence type="ECO:0000256" key="7">
    <source>
        <dbReference type="ARBA" id="ARBA00023136"/>
    </source>
</evidence>
<evidence type="ECO:0000256" key="2">
    <source>
        <dbReference type="ARBA" id="ARBA00008034"/>
    </source>
</evidence>
<feature type="transmembrane region" description="Helical" evidence="10">
    <location>
        <begin position="158"/>
        <end position="176"/>
    </location>
</feature>
<dbReference type="InterPro" id="IPR036421">
    <property type="entry name" value="Fe_dep_repressor_sf"/>
</dbReference>
<evidence type="ECO:0000256" key="1">
    <source>
        <dbReference type="ARBA" id="ARBA00004651"/>
    </source>
</evidence>
<keyword evidence="7 10" id="KW-0472">Membrane</keyword>
<evidence type="ECO:0000259" key="12">
    <source>
        <dbReference type="Pfam" id="PF02742"/>
    </source>
</evidence>
<dbReference type="PANTHER" id="PTHR30477:SF3">
    <property type="entry name" value="METAL TRANSPORT SYSTEM MEMBRANE PROTEIN CT_069-RELATED"/>
    <property type="match status" value="1"/>
</dbReference>
<evidence type="ECO:0000256" key="9">
    <source>
        <dbReference type="SAM" id="MobiDB-lite"/>
    </source>
</evidence>
<feature type="signal peptide" evidence="11">
    <location>
        <begin position="1"/>
        <end position="21"/>
    </location>
</feature>
<dbReference type="CDD" id="cd06550">
    <property type="entry name" value="TM_ABC_iron-siderophores_like"/>
    <property type="match status" value="1"/>
</dbReference>
<evidence type="ECO:0000313" key="13">
    <source>
        <dbReference type="EMBL" id="TWT40836.1"/>
    </source>
</evidence>
<feature type="domain" description="Iron dependent repressor metal binding and dimerisation" evidence="12">
    <location>
        <begin position="419"/>
        <end position="478"/>
    </location>
</feature>
<reference evidence="13 14" key="1">
    <citation type="submission" date="2019-02" db="EMBL/GenBank/DDBJ databases">
        <title>Deep-cultivation of Planctomycetes and their phenomic and genomic characterization uncovers novel biology.</title>
        <authorList>
            <person name="Wiegand S."/>
            <person name="Jogler M."/>
            <person name="Boedeker C."/>
            <person name="Pinto D."/>
            <person name="Vollmers J."/>
            <person name="Rivas-Marin E."/>
            <person name="Kohn T."/>
            <person name="Peeters S.H."/>
            <person name="Heuer A."/>
            <person name="Rast P."/>
            <person name="Oberbeckmann S."/>
            <person name="Bunk B."/>
            <person name="Jeske O."/>
            <person name="Meyerdierks A."/>
            <person name="Storesund J.E."/>
            <person name="Kallscheuer N."/>
            <person name="Luecker S."/>
            <person name="Lage O.M."/>
            <person name="Pohl T."/>
            <person name="Merkel B.J."/>
            <person name="Hornburger P."/>
            <person name="Mueller R.-W."/>
            <person name="Bruemmer F."/>
            <person name="Labrenz M."/>
            <person name="Spormann A.M."/>
            <person name="Op Den Camp H."/>
            <person name="Overmann J."/>
            <person name="Amann R."/>
            <person name="Jetten M.S.M."/>
            <person name="Mascher T."/>
            <person name="Medema M.H."/>
            <person name="Devos D.P."/>
            <person name="Kaster A.-K."/>
            <person name="Ovreas L."/>
            <person name="Rohde M."/>
            <person name="Galperin M.Y."/>
            <person name="Jogler C."/>
        </authorList>
    </citation>
    <scope>NUCLEOTIDE SEQUENCE [LARGE SCALE GENOMIC DNA]</scope>
    <source>
        <strain evidence="13 14">Pla111</strain>
    </source>
</reference>
<dbReference type="Proteomes" id="UP000318995">
    <property type="component" value="Unassembled WGS sequence"/>
</dbReference>
<dbReference type="InterPro" id="IPR001367">
    <property type="entry name" value="Fe_dep_repressor"/>
</dbReference>
<proteinExistence type="inferred from homology"/>
<gene>
    <name evidence="13" type="primary">mntB_1</name>
    <name evidence="13" type="ORF">Pla111_32540</name>
</gene>
<evidence type="ECO:0000256" key="4">
    <source>
        <dbReference type="ARBA" id="ARBA00022475"/>
    </source>
</evidence>
<feature type="region of interest" description="Disordered" evidence="9">
    <location>
        <begin position="477"/>
        <end position="504"/>
    </location>
</feature>
<keyword evidence="3 8" id="KW-0813">Transport</keyword>
<dbReference type="Gene3D" id="1.10.3470.10">
    <property type="entry name" value="ABC transporter involved in vitamin B12 uptake, BtuC"/>
    <property type="match status" value="1"/>
</dbReference>
<keyword evidence="14" id="KW-1185">Reference proteome</keyword>
<dbReference type="GO" id="GO:0055085">
    <property type="term" value="P:transmembrane transport"/>
    <property type="evidence" value="ECO:0007669"/>
    <property type="project" value="InterPro"/>
</dbReference>
<feature type="transmembrane region" description="Helical" evidence="10">
    <location>
        <begin position="317"/>
        <end position="340"/>
    </location>
</feature>
<sequence precursor="true">MRRFRCVAMLALALGAVSACASTQLLATTLLPTTLLPTGDLPSNLRGEGPAETIDWLRVLTLRDYNTRIVVLGTTLLGLGAGVVGSFTLLRKRALLGDALSHATLPGIALAFLIANALGSDGKHLPVLLLGAAVSGVVGVGAILAIRRLTKLKEDAALGIVLSVFFGAGVALLGLVQQSASGNAAGLESFIYGKTASLLASDALMIGVAALLCLAVATALSKELRLLCFDATYAAALGYPIGLLDATLMGMVVIITILGLQAVGLVLMIALLVIPAAAARFWTESTNGVTLIAGGLGAASSLMGSLLSAALPRLPSGAMIVLVSTALFVLSATVGTRRGVLRRWGRRRRFERAIHVEHLLRAVYEIAEVAGAGAERLAVPIDRLLRVRSWSSERLRATIAHAQRESLVQRLTQGGVRLTERGSLEAERLTRQHRLWELYLITHADIAPARVDRRADAIEHVLEPETIARLERLLESRTTEAPPASPHALATGTSHGSKTPGAAP</sequence>
<dbReference type="InterPro" id="IPR037294">
    <property type="entry name" value="ABC_BtuC-like"/>
</dbReference>
<dbReference type="InterPro" id="IPR022689">
    <property type="entry name" value="Iron_dep_repressor"/>
</dbReference>
<comment type="similarity">
    <text evidence="2 8">Belongs to the ABC-3 integral membrane protein family.</text>
</comment>
<evidence type="ECO:0000256" key="10">
    <source>
        <dbReference type="SAM" id="Phobius"/>
    </source>
</evidence>
<evidence type="ECO:0000256" key="6">
    <source>
        <dbReference type="ARBA" id="ARBA00022989"/>
    </source>
</evidence>
<feature type="transmembrane region" description="Helical" evidence="10">
    <location>
        <begin position="69"/>
        <end position="90"/>
    </location>
</feature>
<evidence type="ECO:0000256" key="5">
    <source>
        <dbReference type="ARBA" id="ARBA00022692"/>
    </source>
</evidence>
<organism evidence="13 14">
    <name type="scientific">Botrimarina hoheduenensis</name>
    <dbReference type="NCBI Taxonomy" id="2528000"/>
    <lineage>
        <taxon>Bacteria</taxon>
        <taxon>Pseudomonadati</taxon>
        <taxon>Planctomycetota</taxon>
        <taxon>Planctomycetia</taxon>
        <taxon>Pirellulales</taxon>
        <taxon>Lacipirellulaceae</taxon>
        <taxon>Botrimarina</taxon>
    </lineage>
</organism>
<dbReference type="SMART" id="SM00529">
    <property type="entry name" value="HTH_DTXR"/>
    <property type="match status" value="1"/>
</dbReference>
<dbReference type="PANTHER" id="PTHR30477">
    <property type="entry name" value="ABC-TRANSPORTER METAL-BINDING PROTEIN"/>
    <property type="match status" value="1"/>
</dbReference>
<keyword evidence="5 8" id="KW-0812">Transmembrane</keyword>
<comment type="subcellular location">
    <subcellularLocation>
        <location evidence="1 8">Cell membrane</location>
        <topology evidence="1 8">Multi-pass membrane protein</topology>
    </subcellularLocation>
</comment>
<evidence type="ECO:0000256" key="8">
    <source>
        <dbReference type="RuleBase" id="RU003943"/>
    </source>
</evidence>
<dbReference type="AlphaFoldDB" id="A0A5C5VQD2"/>
<protein>
    <submittedName>
        <fullName evidence="13">Manganese transport system membrane protein MntB</fullName>
    </submittedName>
</protein>
<evidence type="ECO:0000256" key="3">
    <source>
        <dbReference type="ARBA" id="ARBA00022448"/>
    </source>
</evidence>
<dbReference type="GO" id="GO:0046914">
    <property type="term" value="F:transition metal ion binding"/>
    <property type="evidence" value="ECO:0007669"/>
    <property type="project" value="InterPro"/>
</dbReference>
<feature type="chain" id="PRO_5023039059" evidence="11">
    <location>
        <begin position="22"/>
        <end position="504"/>
    </location>
</feature>
<comment type="caution">
    <text evidence="13">The sequence shown here is derived from an EMBL/GenBank/DDBJ whole genome shotgun (WGS) entry which is preliminary data.</text>
</comment>
<dbReference type="InterPro" id="IPR001626">
    <property type="entry name" value="ABC_TroCD"/>
</dbReference>
<dbReference type="SUPFAM" id="SSF47979">
    <property type="entry name" value="Iron-dependent repressor protein, dimerization domain"/>
    <property type="match status" value="1"/>
</dbReference>
<dbReference type="Pfam" id="PF00950">
    <property type="entry name" value="ABC-3"/>
    <property type="match status" value="1"/>
</dbReference>
<keyword evidence="6 10" id="KW-1133">Transmembrane helix</keyword>
<dbReference type="GO" id="GO:0046983">
    <property type="term" value="F:protein dimerization activity"/>
    <property type="evidence" value="ECO:0007669"/>
    <property type="project" value="InterPro"/>
</dbReference>
<dbReference type="SUPFAM" id="SSF81345">
    <property type="entry name" value="ABC transporter involved in vitamin B12 uptake, BtuC"/>
    <property type="match status" value="1"/>
</dbReference>
<feature type="transmembrane region" description="Helical" evidence="10">
    <location>
        <begin position="289"/>
        <end position="311"/>
    </location>
</feature>
<accession>A0A5C5VQD2</accession>
<dbReference type="EMBL" id="SJPH01000010">
    <property type="protein sequence ID" value="TWT40836.1"/>
    <property type="molecule type" value="Genomic_DNA"/>
</dbReference>
<dbReference type="InterPro" id="IPR036388">
    <property type="entry name" value="WH-like_DNA-bd_sf"/>
</dbReference>
<dbReference type="GO" id="GO:0043190">
    <property type="term" value="C:ATP-binding cassette (ABC) transporter complex"/>
    <property type="evidence" value="ECO:0007669"/>
    <property type="project" value="InterPro"/>
</dbReference>
<feature type="transmembrane region" description="Helical" evidence="10">
    <location>
        <begin position="196"/>
        <end position="217"/>
    </location>
</feature>
<name>A0A5C5VQD2_9BACT</name>
<keyword evidence="11" id="KW-0732">Signal</keyword>
<dbReference type="Pfam" id="PF02742">
    <property type="entry name" value="Fe_dep_repr_C"/>
    <property type="match status" value="1"/>
</dbReference>
<dbReference type="Gene3D" id="1.10.10.10">
    <property type="entry name" value="Winged helix-like DNA-binding domain superfamily/Winged helix DNA-binding domain"/>
    <property type="match status" value="1"/>
</dbReference>
<feature type="transmembrane region" description="Helical" evidence="10">
    <location>
        <begin position="102"/>
        <end position="119"/>
    </location>
</feature>
<dbReference type="PROSITE" id="PS51257">
    <property type="entry name" value="PROKAR_LIPOPROTEIN"/>
    <property type="match status" value="1"/>
</dbReference>
<keyword evidence="4" id="KW-1003">Cell membrane</keyword>
<evidence type="ECO:0000256" key="11">
    <source>
        <dbReference type="SAM" id="SignalP"/>
    </source>
</evidence>
<dbReference type="GO" id="GO:0003700">
    <property type="term" value="F:DNA-binding transcription factor activity"/>
    <property type="evidence" value="ECO:0007669"/>
    <property type="project" value="InterPro"/>
</dbReference>